<dbReference type="OrthoDB" id="69535at2"/>
<dbReference type="RefSeq" id="WP_074598565.1">
    <property type="nucleotide sequence ID" value="NZ_FNHF01000002.1"/>
</dbReference>
<gene>
    <name evidence="2" type="ORF">SAMN05216244_1875</name>
</gene>
<dbReference type="CDD" id="cd04301">
    <property type="entry name" value="NAT_SF"/>
    <property type="match status" value="1"/>
</dbReference>
<dbReference type="GO" id="GO:0005840">
    <property type="term" value="C:ribosome"/>
    <property type="evidence" value="ECO:0007669"/>
    <property type="project" value="UniProtKB-KW"/>
</dbReference>
<dbReference type="Proteomes" id="UP000182347">
    <property type="component" value="Unassembled WGS sequence"/>
</dbReference>
<sequence>MIEVKRGLPEHVEGISKVCIEGRWAAIGHIKSPENLRRNDQVFYNEDRIRRELEETEGWDGYFVALDNGKVVGAIGGGMTGEQTSQIFVFYLDPSRRREGIGTKLLNHLTEIQRQKGAKEQWVSVLKGNNKGIPFYEAMGFRFVCEREAYSNADGENYISLSYRREI</sequence>
<evidence type="ECO:0000259" key="1">
    <source>
        <dbReference type="PROSITE" id="PS51186"/>
    </source>
</evidence>
<protein>
    <submittedName>
        <fullName evidence="2">Ribosomal protein S18 acetylase RimI</fullName>
    </submittedName>
</protein>
<proteinExistence type="predicted"/>
<dbReference type="AlphaFoldDB" id="A0A1G9R8M6"/>
<feature type="domain" description="N-acetyltransferase" evidence="1">
    <location>
        <begin position="20"/>
        <end position="167"/>
    </location>
</feature>
<dbReference type="InterPro" id="IPR016181">
    <property type="entry name" value="Acyl_CoA_acyltransferase"/>
</dbReference>
<keyword evidence="2" id="KW-0689">Ribosomal protein</keyword>
<dbReference type="STRING" id="482461.SAMN05216244_1875"/>
<evidence type="ECO:0000313" key="3">
    <source>
        <dbReference type="Proteomes" id="UP000182347"/>
    </source>
</evidence>
<name>A0A1G9R8M6_9BACI</name>
<evidence type="ECO:0000313" key="2">
    <source>
        <dbReference type="EMBL" id="SDM19583.1"/>
    </source>
</evidence>
<dbReference type="SUPFAM" id="SSF55729">
    <property type="entry name" value="Acyl-CoA N-acyltransferases (Nat)"/>
    <property type="match status" value="1"/>
</dbReference>
<keyword evidence="2" id="KW-0687">Ribonucleoprotein</keyword>
<dbReference type="InterPro" id="IPR000182">
    <property type="entry name" value="GNAT_dom"/>
</dbReference>
<reference evidence="3" key="1">
    <citation type="submission" date="2016-10" db="EMBL/GenBank/DDBJ databases">
        <authorList>
            <person name="Varghese N."/>
            <person name="Submissions S."/>
        </authorList>
    </citation>
    <scope>NUCLEOTIDE SEQUENCE [LARGE SCALE GENOMIC DNA]</scope>
    <source>
        <strain evidence="3">CGMCC 1.6199</strain>
    </source>
</reference>
<dbReference type="Pfam" id="PF00583">
    <property type="entry name" value="Acetyltransf_1"/>
    <property type="match status" value="1"/>
</dbReference>
<accession>A0A1G9R8M6</accession>
<dbReference type="InterPro" id="IPR050276">
    <property type="entry name" value="MshD_Acetyltransferase"/>
</dbReference>
<keyword evidence="3" id="KW-1185">Reference proteome</keyword>
<dbReference type="GO" id="GO:0016747">
    <property type="term" value="F:acyltransferase activity, transferring groups other than amino-acyl groups"/>
    <property type="evidence" value="ECO:0007669"/>
    <property type="project" value="InterPro"/>
</dbReference>
<organism evidence="2 3">
    <name type="scientific">Sediminibacillus halophilus</name>
    <dbReference type="NCBI Taxonomy" id="482461"/>
    <lineage>
        <taxon>Bacteria</taxon>
        <taxon>Bacillati</taxon>
        <taxon>Bacillota</taxon>
        <taxon>Bacilli</taxon>
        <taxon>Bacillales</taxon>
        <taxon>Bacillaceae</taxon>
        <taxon>Sediminibacillus</taxon>
    </lineage>
</organism>
<dbReference type="PROSITE" id="PS51186">
    <property type="entry name" value="GNAT"/>
    <property type="match status" value="1"/>
</dbReference>
<dbReference type="Gene3D" id="3.40.630.30">
    <property type="match status" value="1"/>
</dbReference>
<dbReference type="EMBL" id="FNHF01000002">
    <property type="protein sequence ID" value="SDM19583.1"/>
    <property type="molecule type" value="Genomic_DNA"/>
</dbReference>
<dbReference type="PANTHER" id="PTHR43617">
    <property type="entry name" value="L-AMINO ACID N-ACETYLTRANSFERASE"/>
    <property type="match status" value="1"/>
</dbReference>